<dbReference type="SMART" id="SM00418">
    <property type="entry name" value="HTH_ARSR"/>
    <property type="match status" value="1"/>
</dbReference>
<sequence>MVRFIHPSKDDISLSGILGALSDPVRVSILKSLLNAEGMSCCQASPCPKIAKSTLSNHFRILREAGLIRMEKHGVENLSVVRLDEINDKFPGLLKTILKHAE</sequence>
<reference evidence="5 6" key="1">
    <citation type="submission" date="2017-08" db="EMBL/GenBank/DDBJ databases">
        <title>Infants hospitalized years apart are colonized by the same room-sourced microbial strains.</title>
        <authorList>
            <person name="Brooks B."/>
            <person name="Olm M.R."/>
            <person name="Firek B.A."/>
            <person name="Baker R."/>
            <person name="Thomas B.C."/>
            <person name="Morowitz M.J."/>
            <person name="Banfield J.F."/>
        </authorList>
    </citation>
    <scope>NUCLEOTIDE SEQUENCE [LARGE SCALE GENOMIC DNA]</scope>
    <source>
        <strain evidence="5">S2_006_000_R2_64</strain>
    </source>
</reference>
<dbReference type="InterPro" id="IPR011991">
    <property type="entry name" value="ArsR-like_HTH"/>
</dbReference>
<dbReference type="PANTHER" id="PTHR33154:SF12">
    <property type="entry name" value="TRANSCRIPTIONAL REGULATORY PROTEIN"/>
    <property type="match status" value="1"/>
</dbReference>
<dbReference type="PROSITE" id="PS50987">
    <property type="entry name" value="HTH_ARSR_2"/>
    <property type="match status" value="1"/>
</dbReference>
<dbReference type="GO" id="GO:0003700">
    <property type="term" value="F:DNA-binding transcription factor activity"/>
    <property type="evidence" value="ECO:0007669"/>
    <property type="project" value="InterPro"/>
</dbReference>
<dbReference type="SUPFAM" id="SSF46785">
    <property type="entry name" value="Winged helix' DNA-binding domain"/>
    <property type="match status" value="1"/>
</dbReference>
<dbReference type="PANTHER" id="PTHR33154">
    <property type="entry name" value="TRANSCRIPTIONAL REGULATOR, ARSR FAMILY"/>
    <property type="match status" value="1"/>
</dbReference>
<comment type="caution">
    <text evidence="5">The sequence shown here is derived from an EMBL/GenBank/DDBJ whole genome shotgun (WGS) entry which is preliminary data.</text>
</comment>
<keyword evidence="3" id="KW-0804">Transcription</keyword>
<dbReference type="InterPro" id="IPR051081">
    <property type="entry name" value="HTH_MetalResp_TranReg"/>
</dbReference>
<evidence type="ECO:0000256" key="1">
    <source>
        <dbReference type="ARBA" id="ARBA00023015"/>
    </source>
</evidence>
<dbReference type="CDD" id="cd00090">
    <property type="entry name" value="HTH_ARSR"/>
    <property type="match status" value="1"/>
</dbReference>
<dbReference type="InterPro" id="IPR036388">
    <property type="entry name" value="WH-like_DNA-bd_sf"/>
</dbReference>
<dbReference type="Proteomes" id="UP000249739">
    <property type="component" value="Unassembled WGS sequence"/>
</dbReference>
<proteinExistence type="predicted"/>
<dbReference type="EMBL" id="QFOT01000031">
    <property type="protein sequence ID" value="PZP56293.1"/>
    <property type="molecule type" value="Genomic_DNA"/>
</dbReference>
<organism evidence="5 6">
    <name type="scientific">Micavibrio aeruginosavorus</name>
    <dbReference type="NCBI Taxonomy" id="349221"/>
    <lineage>
        <taxon>Bacteria</taxon>
        <taxon>Pseudomonadati</taxon>
        <taxon>Bdellovibrionota</taxon>
        <taxon>Bdellovibrionia</taxon>
        <taxon>Bdellovibrionales</taxon>
        <taxon>Pseudobdellovibrionaceae</taxon>
        <taxon>Micavibrio</taxon>
    </lineage>
</organism>
<dbReference type="PRINTS" id="PR00778">
    <property type="entry name" value="HTHARSR"/>
</dbReference>
<dbReference type="Pfam" id="PF01022">
    <property type="entry name" value="HTH_5"/>
    <property type="match status" value="1"/>
</dbReference>
<dbReference type="Gene3D" id="1.10.10.10">
    <property type="entry name" value="Winged helix-like DNA-binding domain superfamily/Winged helix DNA-binding domain"/>
    <property type="match status" value="1"/>
</dbReference>
<dbReference type="InterPro" id="IPR001845">
    <property type="entry name" value="HTH_ArsR_DNA-bd_dom"/>
</dbReference>
<evidence type="ECO:0000259" key="4">
    <source>
        <dbReference type="PROSITE" id="PS50987"/>
    </source>
</evidence>
<keyword evidence="1" id="KW-0805">Transcription regulation</keyword>
<dbReference type="GO" id="GO:0003677">
    <property type="term" value="F:DNA binding"/>
    <property type="evidence" value="ECO:0007669"/>
    <property type="project" value="UniProtKB-KW"/>
</dbReference>
<gene>
    <name evidence="5" type="ORF">DI586_04235</name>
</gene>
<keyword evidence="2" id="KW-0238">DNA-binding</keyword>
<evidence type="ECO:0000313" key="6">
    <source>
        <dbReference type="Proteomes" id="UP000249739"/>
    </source>
</evidence>
<feature type="domain" description="HTH arsR-type" evidence="4">
    <location>
        <begin position="6"/>
        <end position="102"/>
    </location>
</feature>
<evidence type="ECO:0000256" key="3">
    <source>
        <dbReference type="ARBA" id="ARBA00023163"/>
    </source>
</evidence>
<accession>A0A2W5FMN9</accession>
<evidence type="ECO:0000256" key="2">
    <source>
        <dbReference type="ARBA" id="ARBA00023125"/>
    </source>
</evidence>
<name>A0A2W5FMN9_9BACT</name>
<dbReference type="InterPro" id="IPR036390">
    <property type="entry name" value="WH_DNA-bd_sf"/>
</dbReference>
<evidence type="ECO:0000313" key="5">
    <source>
        <dbReference type="EMBL" id="PZP56293.1"/>
    </source>
</evidence>
<dbReference type="AlphaFoldDB" id="A0A2W5FMN9"/>
<protein>
    <submittedName>
        <fullName evidence="5">ArsR family transcriptional regulator</fullName>
    </submittedName>
</protein>